<reference evidence="2" key="1">
    <citation type="submission" date="2019-10" db="EMBL/GenBank/DDBJ databases">
        <title>Antimicrobial potential of Antarctic Bacteria.</title>
        <authorList>
            <person name="Benaud N."/>
            <person name="Edwards R.J."/>
            <person name="Ferrari B.C."/>
        </authorList>
    </citation>
    <scope>NUCLEOTIDE SEQUENCE [LARGE SCALE GENOMIC DNA]</scope>
    <source>
        <strain evidence="2">NBSH44</strain>
    </source>
</reference>
<proteinExistence type="predicted"/>
<sequence length="110" mass="11487">MGCDEVLRLLRDREAACRGEVERLRGEAERIAQLLAECEEDLAAVATASKVVGELPALHAPVLAGPVGPVVIPLPRAGVSAGRAGVREAAAEFTEQVVEVLARARGPVRG</sequence>
<organism evidence="1 2">
    <name type="scientific">Streptomyces finlayi</name>
    <dbReference type="NCBI Taxonomy" id="67296"/>
    <lineage>
        <taxon>Bacteria</taxon>
        <taxon>Bacillati</taxon>
        <taxon>Actinomycetota</taxon>
        <taxon>Actinomycetes</taxon>
        <taxon>Kitasatosporales</taxon>
        <taxon>Streptomycetaceae</taxon>
        <taxon>Streptomyces</taxon>
    </lineage>
</organism>
<protein>
    <submittedName>
        <fullName evidence="1">Uncharacterized protein</fullName>
    </submittedName>
</protein>
<accession>A0A7G7BR26</accession>
<name>A0A7G7BR26_9ACTN</name>
<evidence type="ECO:0000313" key="2">
    <source>
        <dbReference type="Proteomes" id="UP000515307"/>
    </source>
</evidence>
<dbReference type="Proteomes" id="UP000515307">
    <property type="component" value="Chromosome"/>
</dbReference>
<evidence type="ECO:0000313" key="1">
    <source>
        <dbReference type="EMBL" id="QNE77791.1"/>
    </source>
</evidence>
<dbReference type="KEGG" id="sfiy:F0344_27210"/>
<dbReference type="EMBL" id="CP045702">
    <property type="protein sequence ID" value="QNE77791.1"/>
    <property type="molecule type" value="Genomic_DNA"/>
</dbReference>
<keyword evidence="2" id="KW-1185">Reference proteome</keyword>
<dbReference type="AlphaFoldDB" id="A0A7G7BR26"/>
<dbReference type="RefSeq" id="WP_185301253.1">
    <property type="nucleotide sequence ID" value="NZ_CP045702.1"/>
</dbReference>
<gene>
    <name evidence="1" type="ORF">F0344_27210</name>
</gene>